<dbReference type="Proteomes" id="UP000431485">
    <property type="component" value="Unassembled WGS sequence"/>
</dbReference>
<dbReference type="AlphaFoldDB" id="A0A7X2RTX9"/>
<dbReference type="OrthoDB" id="6819422at2"/>
<sequence>MFIHRWARKRRFNIYERIRSGKQLTEADLTSLIEELGRPQPTGQKVTKLAVSPDTRNKRLSTAMGYLLWFIDELIADPSTPEQLQERLTAMREKRVKVFLNGYQSAEGSRKFHKHLTGKQAQFLQDALDPEGEILFGRVNSFSHF</sequence>
<keyword evidence="2" id="KW-1185">Reference proteome</keyword>
<proteinExistence type="predicted"/>
<organism evidence="1 2">
    <name type="scientific">Pseudomonas karstica</name>
    <dbReference type="NCBI Taxonomy" id="1055468"/>
    <lineage>
        <taxon>Bacteria</taxon>
        <taxon>Pseudomonadati</taxon>
        <taxon>Pseudomonadota</taxon>
        <taxon>Gammaproteobacteria</taxon>
        <taxon>Pseudomonadales</taxon>
        <taxon>Pseudomonadaceae</taxon>
        <taxon>Pseudomonas</taxon>
    </lineage>
</organism>
<gene>
    <name evidence="1" type="ORF">GIR22_18070</name>
</gene>
<name>A0A7X2RTX9_9PSED</name>
<dbReference type="EMBL" id="WLYI01000025">
    <property type="protein sequence ID" value="MTD21032.1"/>
    <property type="molecule type" value="Genomic_DNA"/>
</dbReference>
<comment type="caution">
    <text evidence="1">The sequence shown here is derived from an EMBL/GenBank/DDBJ whole genome shotgun (WGS) entry which is preliminary data.</text>
</comment>
<accession>A0A7X2RTX9</accession>
<evidence type="ECO:0000313" key="1">
    <source>
        <dbReference type="EMBL" id="MTD21032.1"/>
    </source>
</evidence>
<reference evidence="1 2" key="1">
    <citation type="submission" date="2019-11" db="EMBL/GenBank/DDBJ databases">
        <title>Pseudmonas karstica sp. nov. and Pseudomonas spelaei sp. nov. from caves.</title>
        <authorList>
            <person name="Zeman M."/>
        </authorList>
    </citation>
    <scope>NUCLEOTIDE SEQUENCE [LARGE SCALE GENOMIC DNA]</scope>
    <source>
        <strain evidence="1 2">CCM 7891</strain>
    </source>
</reference>
<protein>
    <submittedName>
        <fullName evidence="1">Uncharacterized protein</fullName>
    </submittedName>
</protein>
<dbReference type="RefSeq" id="WP_154744662.1">
    <property type="nucleotide sequence ID" value="NZ_JBHSTG010000028.1"/>
</dbReference>
<evidence type="ECO:0000313" key="2">
    <source>
        <dbReference type="Proteomes" id="UP000431485"/>
    </source>
</evidence>